<sequence length="96" mass="10911">MFVLYQSGTTTVRVASLIQFGAKKTLYYTSTELHRRQKEMNHFASETGSFDYLNMNCECLSKHMCRLMLPTNTLVFMTLKPSPGNGKIRARPAPTT</sequence>
<dbReference type="VEuPathDB" id="FungiDB:JI435_049900"/>
<reference evidence="2" key="1">
    <citation type="journal article" date="2007" name="Plant Cell">
        <title>Dothideomycete-plant interactions illuminated by genome sequencing and EST analysis of the wheat pathogen Stagonospora nodorum.</title>
        <authorList>
            <person name="Hane J.K."/>
            <person name="Lowe R.G."/>
            <person name="Solomon P.S."/>
            <person name="Tan K.C."/>
            <person name="Schoch C.L."/>
            <person name="Spatafora J.W."/>
            <person name="Crous P.W."/>
            <person name="Kodira C."/>
            <person name="Birren B.W."/>
            <person name="Galagan J.E."/>
            <person name="Torriani S.F."/>
            <person name="McDonald B.A."/>
            <person name="Oliver R.P."/>
        </authorList>
    </citation>
    <scope>NUCLEOTIDE SEQUENCE [LARGE SCALE GENOMIC DNA]</scope>
    <source>
        <strain evidence="2">SN15 / ATCC MYA-4574 / FGSC 10173</strain>
    </source>
</reference>
<name>Q0UTC4_PHANO</name>
<evidence type="ECO:0000313" key="1">
    <source>
        <dbReference type="EMBL" id="EAT87381.1"/>
    </source>
</evidence>
<accession>Q0UTC4</accession>
<dbReference type="Proteomes" id="UP000001055">
    <property type="component" value="Unassembled WGS sequence"/>
</dbReference>
<dbReference type="InParanoid" id="Q0UTC4"/>
<proteinExistence type="predicted"/>
<dbReference type="HOGENOM" id="CLU_2360444_0_0_1"/>
<dbReference type="AlphaFoldDB" id="Q0UTC4"/>
<dbReference type="GeneID" id="5972278"/>
<gene>
    <name evidence="1" type="ORF">SNOG_04990</name>
</gene>
<dbReference type="RefSeq" id="XP_001795403.1">
    <property type="nucleotide sequence ID" value="XM_001795351.1"/>
</dbReference>
<protein>
    <submittedName>
        <fullName evidence="1">Uncharacterized protein</fullName>
    </submittedName>
</protein>
<organism evidence="1 2">
    <name type="scientific">Phaeosphaeria nodorum (strain SN15 / ATCC MYA-4574 / FGSC 10173)</name>
    <name type="common">Glume blotch fungus</name>
    <name type="synonym">Parastagonospora nodorum</name>
    <dbReference type="NCBI Taxonomy" id="321614"/>
    <lineage>
        <taxon>Eukaryota</taxon>
        <taxon>Fungi</taxon>
        <taxon>Dikarya</taxon>
        <taxon>Ascomycota</taxon>
        <taxon>Pezizomycotina</taxon>
        <taxon>Dothideomycetes</taxon>
        <taxon>Pleosporomycetidae</taxon>
        <taxon>Pleosporales</taxon>
        <taxon>Pleosporineae</taxon>
        <taxon>Phaeosphaeriaceae</taxon>
        <taxon>Parastagonospora</taxon>
    </lineage>
</organism>
<dbReference type="EMBL" id="CH445331">
    <property type="protein sequence ID" value="EAT87381.1"/>
    <property type="molecule type" value="Genomic_DNA"/>
</dbReference>
<evidence type="ECO:0000313" key="2">
    <source>
        <dbReference type="Proteomes" id="UP000001055"/>
    </source>
</evidence>
<dbReference type="KEGG" id="pno:SNOG_04990"/>